<dbReference type="Proteomes" id="UP000472839">
    <property type="component" value="Unassembled WGS sequence"/>
</dbReference>
<dbReference type="EMBL" id="WFKK01000017">
    <property type="protein sequence ID" value="KAB7889090.1"/>
    <property type="molecule type" value="Genomic_DNA"/>
</dbReference>
<reference evidence="9 10" key="1">
    <citation type="submission" date="2019-10" db="EMBL/GenBank/DDBJ databases">
        <title>Poseidonibacter ostreae sp. nov., isolated from the gut of the Ostrea denselamellosa.</title>
        <authorList>
            <person name="Choi A."/>
        </authorList>
    </citation>
    <scope>NUCLEOTIDE SEQUENCE [LARGE SCALE GENOMIC DNA]</scope>
    <source>
        <strain evidence="9 10">SJOD-M-33</strain>
    </source>
</reference>
<dbReference type="InterPro" id="IPR038770">
    <property type="entry name" value="Na+/solute_symporter_sf"/>
</dbReference>
<comment type="subcellular location">
    <subcellularLocation>
        <location evidence="1">Cell membrane</location>
        <topology evidence="1">Multi-pass membrane protein</topology>
    </subcellularLocation>
</comment>
<name>A0A6L4WVR4_9BACT</name>
<dbReference type="Gene3D" id="1.20.1530.20">
    <property type="match status" value="1"/>
</dbReference>
<comment type="caution">
    <text evidence="9">The sequence shown here is derived from an EMBL/GenBank/DDBJ whole genome shotgun (WGS) entry which is preliminary data.</text>
</comment>
<feature type="transmembrane region" description="Helical" evidence="8">
    <location>
        <begin position="6"/>
        <end position="22"/>
    </location>
</feature>
<feature type="transmembrane region" description="Helical" evidence="8">
    <location>
        <begin position="117"/>
        <end position="138"/>
    </location>
</feature>
<evidence type="ECO:0000256" key="6">
    <source>
        <dbReference type="ARBA" id="ARBA00022989"/>
    </source>
</evidence>
<feature type="transmembrane region" description="Helical" evidence="8">
    <location>
        <begin position="234"/>
        <end position="253"/>
    </location>
</feature>
<dbReference type="RefSeq" id="WP_193315840.1">
    <property type="nucleotide sequence ID" value="NZ_WFKK01000017.1"/>
</dbReference>
<evidence type="ECO:0000313" key="9">
    <source>
        <dbReference type="EMBL" id="KAB7889090.1"/>
    </source>
</evidence>
<dbReference type="GO" id="GO:0005886">
    <property type="term" value="C:plasma membrane"/>
    <property type="evidence" value="ECO:0007669"/>
    <property type="project" value="UniProtKB-SubCell"/>
</dbReference>
<evidence type="ECO:0000256" key="8">
    <source>
        <dbReference type="SAM" id="Phobius"/>
    </source>
</evidence>
<accession>A0A6L4WVR4</accession>
<keyword evidence="6 8" id="KW-1133">Transmembrane helix</keyword>
<protein>
    <submittedName>
        <fullName evidence="9">AEC family transporter</fullName>
    </submittedName>
</protein>
<dbReference type="PANTHER" id="PTHR36838:SF1">
    <property type="entry name" value="SLR1864 PROTEIN"/>
    <property type="match status" value="1"/>
</dbReference>
<gene>
    <name evidence="9" type="ORF">GBG19_07115</name>
</gene>
<proteinExistence type="inferred from homology"/>
<evidence type="ECO:0000256" key="5">
    <source>
        <dbReference type="ARBA" id="ARBA00022692"/>
    </source>
</evidence>
<evidence type="ECO:0000256" key="2">
    <source>
        <dbReference type="ARBA" id="ARBA00010145"/>
    </source>
</evidence>
<dbReference type="Pfam" id="PF03547">
    <property type="entry name" value="Mem_trans"/>
    <property type="match status" value="1"/>
</dbReference>
<evidence type="ECO:0000256" key="3">
    <source>
        <dbReference type="ARBA" id="ARBA00022448"/>
    </source>
</evidence>
<feature type="transmembrane region" description="Helical" evidence="8">
    <location>
        <begin position="55"/>
        <end position="77"/>
    </location>
</feature>
<evidence type="ECO:0000256" key="7">
    <source>
        <dbReference type="ARBA" id="ARBA00023136"/>
    </source>
</evidence>
<evidence type="ECO:0000313" key="10">
    <source>
        <dbReference type="Proteomes" id="UP000472839"/>
    </source>
</evidence>
<keyword evidence="5 8" id="KW-0812">Transmembrane</keyword>
<comment type="similarity">
    <text evidence="2">Belongs to the auxin efflux carrier (TC 2.A.69) family.</text>
</comment>
<evidence type="ECO:0000256" key="4">
    <source>
        <dbReference type="ARBA" id="ARBA00022475"/>
    </source>
</evidence>
<feature type="transmembrane region" description="Helical" evidence="8">
    <location>
        <begin position="89"/>
        <end position="111"/>
    </location>
</feature>
<dbReference type="AlphaFoldDB" id="A0A6L4WVR4"/>
<dbReference type="PANTHER" id="PTHR36838">
    <property type="entry name" value="AUXIN EFFLUX CARRIER FAMILY PROTEIN"/>
    <property type="match status" value="1"/>
</dbReference>
<dbReference type="InterPro" id="IPR004776">
    <property type="entry name" value="Mem_transp_PIN-like"/>
</dbReference>
<keyword evidence="4" id="KW-1003">Cell membrane</keyword>
<evidence type="ECO:0000256" key="1">
    <source>
        <dbReference type="ARBA" id="ARBA00004651"/>
    </source>
</evidence>
<feature type="transmembrane region" description="Helical" evidence="8">
    <location>
        <begin position="179"/>
        <end position="199"/>
    </location>
</feature>
<feature type="transmembrane region" description="Helical" evidence="8">
    <location>
        <begin position="206"/>
        <end position="228"/>
    </location>
</feature>
<keyword evidence="3" id="KW-0813">Transport</keyword>
<feature type="transmembrane region" description="Helical" evidence="8">
    <location>
        <begin position="150"/>
        <end position="167"/>
    </location>
</feature>
<feature type="transmembrane region" description="Helical" evidence="8">
    <location>
        <begin position="265"/>
        <end position="287"/>
    </location>
</feature>
<dbReference type="GO" id="GO:0055085">
    <property type="term" value="P:transmembrane transport"/>
    <property type="evidence" value="ECO:0007669"/>
    <property type="project" value="InterPro"/>
</dbReference>
<sequence length="288" mass="31819">MQIISIIFPVFFIAFIGYLYANKVKINMDMPNKINMDIFIPIMVFYFISEKLPSIHMIGSFSMGAVIVVFGSGIILYPITKIFNLNPRTFLPPMMFNNSINLGLPLAFFAFGEEAMALAIALSLVQVIGQFTVAVMMYGGKFDIGSLFKNPVIIATLIGLLFNYFNFHLPSILLDPVKMMAQVSIPLVLFALGVRLIHLELRYWKIGILGAILCPLSGILMALLAIYIFDYTPLQASLIILFGALPPAVINSIMAEKYNCDSITVASIVAIGNIASLIIIPIVLYFVL</sequence>
<organism evidence="9 10">
    <name type="scientific">Poseidonibacter ostreae</name>
    <dbReference type="NCBI Taxonomy" id="2654171"/>
    <lineage>
        <taxon>Bacteria</taxon>
        <taxon>Pseudomonadati</taxon>
        <taxon>Campylobacterota</taxon>
        <taxon>Epsilonproteobacteria</taxon>
        <taxon>Campylobacterales</taxon>
        <taxon>Arcobacteraceae</taxon>
        <taxon>Poseidonibacter</taxon>
    </lineage>
</organism>
<keyword evidence="7 8" id="KW-0472">Membrane</keyword>